<accession>A0A644SJR1</accession>
<reference evidence="1" key="1">
    <citation type="submission" date="2019-08" db="EMBL/GenBank/DDBJ databases">
        <authorList>
            <person name="Kucharzyk K."/>
            <person name="Murdoch R.W."/>
            <person name="Higgins S."/>
            <person name="Loffler F."/>
        </authorList>
    </citation>
    <scope>NUCLEOTIDE SEQUENCE</scope>
</reference>
<dbReference type="Gene3D" id="3.30.2220.10">
    <property type="entry name" value="rbstp2171"/>
    <property type="match status" value="1"/>
</dbReference>
<sequence length="99" mass="11158">MDNKEVSQEQIDAWKKQHGDIYAIKVDGKTAYLKKPDRKTLSFASVAGQKDPMKFNEIILENCFIGGDEEIKKDDSLFLAASAKIVELIEVKEAELVKL</sequence>
<dbReference type="EMBL" id="VSSQ01000001">
    <property type="protein sequence ID" value="MPL54908.1"/>
    <property type="molecule type" value="Genomic_DNA"/>
</dbReference>
<name>A0A644SJR1_9ZZZZ</name>
<evidence type="ECO:0000313" key="1">
    <source>
        <dbReference type="EMBL" id="MPL54908.1"/>
    </source>
</evidence>
<dbReference type="AlphaFoldDB" id="A0A644SJR1"/>
<protein>
    <submittedName>
        <fullName evidence="1">Uncharacterized protein</fullName>
    </submittedName>
</protein>
<organism evidence="1">
    <name type="scientific">bioreactor metagenome</name>
    <dbReference type="NCBI Taxonomy" id="1076179"/>
    <lineage>
        <taxon>unclassified sequences</taxon>
        <taxon>metagenomes</taxon>
        <taxon>ecological metagenomes</taxon>
    </lineage>
</organism>
<proteinExistence type="predicted"/>
<gene>
    <name evidence="1" type="ORF">SDC9_00374</name>
</gene>
<comment type="caution">
    <text evidence="1">The sequence shown here is derived from an EMBL/GenBank/DDBJ whole genome shotgun (WGS) entry which is preliminary data.</text>
</comment>